<evidence type="ECO:0000256" key="1">
    <source>
        <dbReference type="ARBA" id="ARBA00001974"/>
    </source>
</evidence>
<dbReference type="Proteomes" id="UP000553963">
    <property type="component" value="Unassembled WGS sequence"/>
</dbReference>
<evidence type="ECO:0000256" key="3">
    <source>
        <dbReference type="ARBA" id="ARBA00005349"/>
    </source>
</evidence>
<reference evidence="9 10" key="1">
    <citation type="submission" date="2020-08" db="EMBL/GenBank/DDBJ databases">
        <title>Genomic Encyclopedia of Type Strains, Phase IV (KMG-IV): sequencing the most valuable type-strain genomes for metagenomic binning, comparative biology and taxonomic classification.</title>
        <authorList>
            <person name="Goeker M."/>
        </authorList>
    </citation>
    <scope>NUCLEOTIDE SEQUENCE [LARGE SCALE GENOMIC DNA]</scope>
    <source>
        <strain evidence="9 10">DSM 25966</strain>
    </source>
</reference>
<keyword evidence="7" id="KW-0503">Monooxygenase</keyword>
<dbReference type="NCBIfam" id="NF005691">
    <property type="entry name" value="PRK07494.1"/>
    <property type="match status" value="1"/>
</dbReference>
<comment type="similarity">
    <text evidence="3">Belongs to the UbiH/COQ6 family.</text>
</comment>
<keyword evidence="10" id="KW-1185">Reference proteome</keyword>
<dbReference type="AlphaFoldDB" id="A0A840AJS0"/>
<evidence type="ECO:0000256" key="7">
    <source>
        <dbReference type="ARBA" id="ARBA00023033"/>
    </source>
</evidence>
<dbReference type="InterPro" id="IPR036188">
    <property type="entry name" value="FAD/NAD-bd_sf"/>
</dbReference>
<evidence type="ECO:0000256" key="6">
    <source>
        <dbReference type="ARBA" id="ARBA00023002"/>
    </source>
</evidence>
<feature type="domain" description="FAD-binding" evidence="8">
    <location>
        <begin position="11"/>
        <end position="337"/>
    </location>
</feature>
<dbReference type="GO" id="GO:0004497">
    <property type="term" value="F:monooxygenase activity"/>
    <property type="evidence" value="ECO:0007669"/>
    <property type="project" value="UniProtKB-KW"/>
</dbReference>
<accession>A0A840AJS0</accession>
<dbReference type="Pfam" id="PF01494">
    <property type="entry name" value="FAD_binding_3"/>
    <property type="match status" value="1"/>
</dbReference>
<evidence type="ECO:0000256" key="4">
    <source>
        <dbReference type="ARBA" id="ARBA00022630"/>
    </source>
</evidence>
<dbReference type="UniPathway" id="UPA00232"/>
<dbReference type="RefSeq" id="WP_183397198.1">
    <property type="nucleotide sequence ID" value="NZ_JACIDS010000001.1"/>
</dbReference>
<dbReference type="EMBL" id="JACIDS010000001">
    <property type="protein sequence ID" value="MBB3929553.1"/>
    <property type="molecule type" value="Genomic_DNA"/>
</dbReference>
<dbReference type="GO" id="GO:0006744">
    <property type="term" value="P:ubiquinone biosynthetic process"/>
    <property type="evidence" value="ECO:0007669"/>
    <property type="project" value="UniProtKB-UniPathway"/>
</dbReference>
<keyword evidence="5" id="KW-0274">FAD</keyword>
<evidence type="ECO:0000259" key="8">
    <source>
        <dbReference type="Pfam" id="PF01494"/>
    </source>
</evidence>
<dbReference type="NCBIfam" id="TIGR01988">
    <property type="entry name" value="Ubi-OHases"/>
    <property type="match status" value="1"/>
</dbReference>
<evidence type="ECO:0000256" key="5">
    <source>
        <dbReference type="ARBA" id="ARBA00022827"/>
    </source>
</evidence>
<gene>
    <name evidence="9" type="ORF">GGR25_000572</name>
</gene>
<comment type="pathway">
    <text evidence="2">Cofactor biosynthesis; ubiquinone biosynthesis.</text>
</comment>
<dbReference type="PANTHER" id="PTHR43876:SF7">
    <property type="entry name" value="UBIQUINONE BIOSYNTHESIS MONOOXYGENASE COQ6, MITOCHONDRIAL"/>
    <property type="match status" value="1"/>
</dbReference>
<dbReference type="GO" id="GO:0071949">
    <property type="term" value="F:FAD binding"/>
    <property type="evidence" value="ECO:0007669"/>
    <property type="project" value="InterPro"/>
</dbReference>
<dbReference type="InterPro" id="IPR010971">
    <property type="entry name" value="UbiH/COQ6"/>
</dbReference>
<dbReference type="EC" id="1.14.13.-" evidence="9"/>
<name>A0A840AJS0_9HYPH</name>
<keyword evidence="4" id="KW-0285">Flavoprotein</keyword>
<dbReference type="Gene3D" id="3.50.50.60">
    <property type="entry name" value="FAD/NAD(P)-binding domain"/>
    <property type="match status" value="2"/>
</dbReference>
<dbReference type="PRINTS" id="PR00420">
    <property type="entry name" value="RNGMNOXGNASE"/>
</dbReference>
<proteinExistence type="inferred from homology"/>
<evidence type="ECO:0000313" key="10">
    <source>
        <dbReference type="Proteomes" id="UP000553963"/>
    </source>
</evidence>
<comment type="caution">
    <text evidence="9">The sequence shown here is derived from an EMBL/GenBank/DDBJ whole genome shotgun (WGS) entry which is preliminary data.</text>
</comment>
<comment type="cofactor">
    <cofactor evidence="1">
        <name>FAD</name>
        <dbReference type="ChEBI" id="CHEBI:57692"/>
    </cofactor>
</comment>
<protein>
    <submittedName>
        <fullName evidence="9">2-octaprenyl-6-methoxyphenol hydroxylase</fullName>
        <ecNumber evidence="9">1.14.13.-</ecNumber>
    </submittedName>
</protein>
<dbReference type="PANTHER" id="PTHR43876">
    <property type="entry name" value="UBIQUINONE BIOSYNTHESIS MONOOXYGENASE COQ6, MITOCHONDRIAL"/>
    <property type="match status" value="1"/>
</dbReference>
<dbReference type="InterPro" id="IPR002938">
    <property type="entry name" value="FAD-bd"/>
</dbReference>
<evidence type="ECO:0000256" key="2">
    <source>
        <dbReference type="ARBA" id="ARBA00004749"/>
    </source>
</evidence>
<evidence type="ECO:0000313" key="9">
    <source>
        <dbReference type="EMBL" id="MBB3929553.1"/>
    </source>
</evidence>
<organism evidence="9 10">
    <name type="scientific">Kaistia hirudinis</name>
    <dbReference type="NCBI Taxonomy" id="1293440"/>
    <lineage>
        <taxon>Bacteria</taxon>
        <taxon>Pseudomonadati</taxon>
        <taxon>Pseudomonadota</taxon>
        <taxon>Alphaproteobacteria</taxon>
        <taxon>Hyphomicrobiales</taxon>
        <taxon>Kaistiaceae</taxon>
        <taxon>Kaistia</taxon>
    </lineage>
</organism>
<dbReference type="InterPro" id="IPR051205">
    <property type="entry name" value="UbiH/COQ6_monooxygenase"/>
</dbReference>
<dbReference type="SUPFAM" id="SSF51905">
    <property type="entry name" value="FAD/NAD(P)-binding domain"/>
    <property type="match status" value="1"/>
</dbReference>
<dbReference type="GO" id="GO:0016705">
    <property type="term" value="F:oxidoreductase activity, acting on paired donors, with incorporation or reduction of molecular oxygen"/>
    <property type="evidence" value="ECO:0007669"/>
    <property type="project" value="InterPro"/>
</dbReference>
<keyword evidence="6 9" id="KW-0560">Oxidoreductase</keyword>
<sequence length="391" mass="40966">MSETLPAGADFDVLVIGAGPAGLVAAILARKAGAATALLAPPAEPRDRRTIAMLGVSVDILKEAGVFDRVAADSAPLRTMRLVDATRRLIRAPLVEFHASEIGRDAFGYNVPHAALVAALEEAAAAAGVHRIEGTAASIEPEADAVRVVTADGAIVTARLIGAADGRNSPARMAAGIGTRVWSYPQSALVVNTAHELSHDDVSTEFHTPTGPFTLVPLPGRHSAIVCVETPAEAERLAGLDDAALAREFERRAHYLVGRMTIDGKRQVFPLSGLQARKFAAHRIALIGEAAHVFPPIGAQGLNLGLRDAAVFAAVIADHPRDPGAADALAAYDRRRTGDVTLRTSAVDALNRTLLTSLLPVQLARGIGLFALDRVPALKRAAMRQALAPHL</sequence>